<organism evidence="1 2">
    <name type="scientific">Streptomyces cacaoi</name>
    <dbReference type="NCBI Taxonomy" id="1898"/>
    <lineage>
        <taxon>Bacteria</taxon>
        <taxon>Bacillati</taxon>
        <taxon>Actinomycetota</taxon>
        <taxon>Actinomycetes</taxon>
        <taxon>Kitasatosporales</taxon>
        <taxon>Streptomycetaceae</taxon>
        <taxon>Streptomyces</taxon>
    </lineage>
</organism>
<dbReference type="RefSeq" id="WP_158102353.1">
    <property type="nucleotide sequence ID" value="NZ_BJMM01000012.1"/>
</dbReference>
<accession>A0A4Y3QYA2</accession>
<evidence type="ECO:0000313" key="2">
    <source>
        <dbReference type="Proteomes" id="UP000319210"/>
    </source>
</evidence>
<dbReference type="Proteomes" id="UP000319210">
    <property type="component" value="Unassembled WGS sequence"/>
</dbReference>
<sequence>MTDQHVYVEYDDGDVDEVIGEVVHDGTFLVVHGREATHYLNPRRIRALHMVPVSQH</sequence>
<evidence type="ECO:0000313" key="1">
    <source>
        <dbReference type="EMBL" id="GEB50395.1"/>
    </source>
</evidence>
<reference evidence="1 2" key="1">
    <citation type="submission" date="2019-06" db="EMBL/GenBank/DDBJ databases">
        <title>Whole genome shotgun sequence of Streptomyces cacaoi subsp. cacaoi NBRC 12748.</title>
        <authorList>
            <person name="Hosoyama A."/>
            <person name="Uohara A."/>
            <person name="Ohji S."/>
            <person name="Ichikawa N."/>
        </authorList>
    </citation>
    <scope>NUCLEOTIDE SEQUENCE [LARGE SCALE GENOMIC DNA]</scope>
    <source>
        <strain evidence="1 2">NBRC 12748</strain>
    </source>
</reference>
<keyword evidence="2" id="KW-1185">Reference proteome</keyword>
<dbReference type="AlphaFoldDB" id="A0A4Y3QYA2"/>
<name>A0A4Y3QYA2_STRCI</name>
<dbReference type="EMBL" id="BJMM01000012">
    <property type="protein sequence ID" value="GEB50395.1"/>
    <property type="molecule type" value="Genomic_DNA"/>
</dbReference>
<protein>
    <submittedName>
        <fullName evidence="1">Uncharacterized protein</fullName>
    </submittedName>
</protein>
<proteinExistence type="predicted"/>
<comment type="caution">
    <text evidence="1">The sequence shown here is derived from an EMBL/GenBank/DDBJ whole genome shotgun (WGS) entry which is preliminary data.</text>
</comment>
<gene>
    <name evidence="1" type="ORF">SCA03_29460</name>
</gene>